<dbReference type="eggNOG" id="KOG2271">
    <property type="taxonomic scope" value="Eukaryota"/>
</dbReference>
<accession>B6JVQ6</accession>
<evidence type="ECO:0000313" key="12">
    <source>
        <dbReference type="Proteomes" id="UP000001744"/>
    </source>
</evidence>
<evidence type="ECO:0000313" key="11">
    <source>
        <dbReference type="JaponicusDB" id="SJAG_00471"/>
    </source>
</evidence>
<dbReference type="GO" id="GO:0034399">
    <property type="term" value="C:nuclear periphery"/>
    <property type="evidence" value="ECO:0007669"/>
    <property type="project" value="EnsemblFungi"/>
</dbReference>
<dbReference type="Pfam" id="PF07575">
    <property type="entry name" value="Nucleopor_Nup85"/>
    <property type="match status" value="1"/>
</dbReference>
<evidence type="ECO:0000256" key="3">
    <source>
        <dbReference type="ARBA" id="ARBA00022448"/>
    </source>
</evidence>
<keyword evidence="9" id="KW-0472">Membrane</keyword>
<gene>
    <name evidence="11" type="primary">nup85</name>
    <name evidence="10" type="ORF">SJAG_00471</name>
</gene>
<dbReference type="GO" id="GO:0005643">
    <property type="term" value="C:nuclear pore"/>
    <property type="evidence" value="ECO:0000269"/>
    <property type="project" value="JaponicusDB"/>
</dbReference>
<dbReference type="PANTHER" id="PTHR13373:SF21">
    <property type="entry name" value="NUCLEAR PORE COMPLEX PROTEIN NUP85"/>
    <property type="match status" value="1"/>
</dbReference>
<dbReference type="GO" id="GO:0000791">
    <property type="term" value="C:euchromatin"/>
    <property type="evidence" value="ECO:0007669"/>
    <property type="project" value="EnsemblFungi"/>
</dbReference>
<dbReference type="GeneID" id="7047969"/>
<evidence type="ECO:0000256" key="6">
    <source>
        <dbReference type="ARBA" id="ARBA00023010"/>
    </source>
</evidence>
<evidence type="ECO:0000256" key="9">
    <source>
        <dbReference type="RuleBase" id="RU365073"/>
    </source>
</evidence>
<organism evidence="10 12">
    <name type="scientific">Schizosaccharomyces japonicus (strain yFS275 / FY16936)</name>
    <name type="common">Fission yeast</name>
    <dbReference type="NCBI Taxonomy" id="402676"/>
    <lineage>
        <taxon>Eukaryota</taxon>
        <taxon>Fungi</taxon>
        <taxon>Dikarya</taxon>
        <taxon>Ascomycota</taxon>
        <taxon>Taphrinomycotina</taxon>
        <taxon>Schizosaccharomycetes</taxon>
        <taxon>Schizosaccharomycetales</taxon>
        <taxon>Schizosaccharomycetaceae</taxon>
        <taxon>Schizosaccharomyces</taxon>
    </lineage>
</organism>
<dbReference type="STRING" id="402676.B6JVQ6"/>
<keyword evidence="8 9" id="KW-0539">Nucleus</keyword>
<dbReference type="RefSeq" id="XP_002171750.1">
    <property type="nucleotide sequence ID" value="XM_002171714.1"/>
</dbReference>
<keyword evidence="6 9" id="KW-0811">Translocation</keyword>
<keyword evidence="5 9" id="KW-0653">Protein transport</keyword>
<sequence>MSTYEETIHEPQEEPLVYHINDAPIKDSESWEQSDGTIGFSLHPYLAQGASYITTKKVNSTSTAASLIPKSEVFELQVPSYVVEPETLLVEWADLWNELQQYNFSTVLEAQQFQQSFLKRVSFLFREKLKPALQNLQDQINEGKKNLQPSLNTLWEVASAWKCAEALYLSSPEEPTLAFGIMDWVNSYDPQPSIKDGMEIMTYEVPHQHPEFWSYVFKTALRGLFEQTVSCLDSSSLILESASLKSCIPEIIDIIQAAPHKQKRTHSKFDFEKHWRRWRARVLGMRETVFADEGLNTHYRENLDLLLRVLSGDQDVLRSLSNHWQEYFGALCYLYDPVGCDDVNGASILYEIATAPETGYLPDVTLEFECVCSYLCKKKPLEAVQHAFLLDLGFSVHLTDLLTKSGYLENFVTSKFPVTLREHLILEFGNAVLQSTGNWKVAYSYWKYVPNFGPQRIKESISHVEIKSQDDVQSALQFCAELDLEDERKSILSHWAQLLVQKGEYGEACLHMNKAEDVISLNRLNWNLFEKLLDSKKPLDSLDSTMLHLMSSPMECPAVLATMLAPLATLNQYFSLRENGQISQAISSLVAILKADGLPKKYFFPLLSELSSFISYLFEDEENRVKLMSLNDTYDCIASLEDHRSDDDFDKPQVITLRKQLAHITARLFLLK</sequence>
<dbReference type="JaponicusDB" id="SJAG_00471">
    <property type="gene designation" value="nup85"/>
</dbReference>
<keyword evidence="3 9" id="KW-0813">Transport</keyword>
<evidence type="ECO:0000256" key="5">
    <source>
        <dbReference type="ARBA" id="ARBA00022927"/>
    </source>
</evidence>
<dbReference type="OrthoDB" id="17644at2759"/>
<protein>
    <recommendedName>
        <fullName evidence="9">Nuclear pore complex protein Nup85</fullName>
    </recommendedName>
</protein>
<comment type="subunit">
    <text evidence="9">Component of the nuclear pore complex (NPC).</text>
</comment>
<keyword evidence="12" id="KW-1185">Reference proteome</keyword>
<dbReference type="GO" id="GO:0006606">
    <property type="term" value="P:protein import into nucleus"/>
    <property type="evidence" value="ECO:0000318"/>
    <property type="project" value="GO_Central"/>
</dbReference>
<dbReference type="HOGENOM" id="CLU_019986_0_0_1"/>
<dbReference type="GO" id="GO:0017056">
    <property type="term" value="F:structural constituent of nuclear pore"/>
    <property type="evidence" value="ECO:0000318"/>
    <property type="project" value="GO_Central"/>
</dbReference>
<evidence type="ECO:0000313" key="10">
    <source>
        <dbReference type="EMBL" id="EEB05457.1"/>
    </source>
</evidence>
<evidence type="ECO:0000256" key="2">
    <source>
        <dbReference type="ARBA" id="ARBA00005573"/>
    </source>
</evidence>
<evidence type="ECO:0000256" key="1">
    <source>
        <dbReference type="ARBA" id="ARBA00004567"/>
    </source>
</evidence>
<dbReference type="GO" id="GO:0006406">
    <property type="term" value="P:mRNA export from nucleus"/>
    <property type="evidence" value="ECO:0000318"/>
    <property type="project" value="GO_Central"/>
</dbReference>
<dbReference type="Proteomes" id="UP000001744">
    <property type="component" value="Unassembled WGS sequence"/>
</dbReference>
<dbReference type="GO" id="GO:0031965">
    <property type="term" value="C:nuclear membrane"/>
    <property type="evidence" value="ECO:0007669"/>
    <property type="project" value="UniProtKB-UniRule"/>
</dbReference>
<proteinExistence type="inferred from homology"/>
<evidence type="ECO:0000256" key="8">
    <source>
        <dbReference type="ARBA" id="ARBA00023242"/>
    </source>
</evidence>
<dbReference type="GO" id="GO:1990188">
    <property type="term" value="F:euchromatin binding"/>
    <property type="evidence" value="ECO:0007669"/>
    <property type="project" value="EnsemblFungi"/>
</dbReference>
<dbReference type="OMA" id="ELMEWLN"/>
<dbReference type="AlphaFoldDB" id="B6JVQ6"/>
<reference evidence="10 12" key="1">
    <citation type="journal article" date="2011" name="Science">
        <title>Comparative functional genomics of the fission yeasts.</title>
        <authorList>
            <person name="Rhind N."/>
            <person name="Chen Z."/>
            <person name="Yassour M."/>
            <person name="Thompson D.A."/>
            <person name="Haas B.J."/>
            <person name="Habib N."/>
            <person name="Wapinski I."/>
            <person name="Roy S."/>
            <person name="Lin M.F."/>
            <person name="Heiman D.I."/>
            <person name="Young S.K."/>
            <person name="Furuya K."/>
            <person name="Guo Y."/>
            <person name="Pidoux A."/>
            <person name="Chen H.M."/>
            <person name="Robbertse B."/>
            <person name="Goldberg J.M."/>
            <person name="Aoki K."/>
            <person name="Bayne E.H."/>
            <person name="Berlin A.M."/>
            <person name="Desjardins C.A."/>
            <person name="Dobbs E."/>
            <person name="Dukaj L."/>
            <person name="Fan L."/>
            <person name="FitzGerald M.G."/>
            <person name="French C."/>
            <person name="Gujja S."/>
            <person name="Hansen K."/>
            <person name="Keifenheim D."/>
            <person name="Levin J.Z."/>
            <person name="Mosher R.A."/>
            <person name="Mueller C.A."/>
            <person name="Pfiffner J."/>
            <person name="Priest M."/>
            <person name="Russ C."/>
            <person name="Smialowska A."/>
            <person name="Swoboda P."/>
            <person name="Sykes S.M."/>
            <person name="Vaughn M."/>
            <person name="Vengrova S."/>
            <person name="Yoder R."/>
            <person name="Zeng Q."/>
            <person name="Allshire R."/>
            <person name="Baulcombe D."/>
            <person name="Birren B.W."/>
            <person name="Brown W."/>
            <person name="Ekwall K."/>
            <person name="Kellis M."/>
            <person name="Leatherwood J."/>
            <person name="Levin H."/>
            <person name="Margalit H."/>
            <person name="Martienssen R."/>
            <person name="Nieduszynski C.A."/>
            <person name="Spatafora J.W."/>
            <person name="Friedman N."/>
            <person name="Dalgaard J.Z."/>
            <person name="Baumann P."/>
            <person name="Niki H."/>
            <person name="Regev A."/>
            <person name="Nusbaum C."/>
        </authorList>
    </citation>
    <scope>NUCLEOTIDE SEQUENCE [LARGE SCALE GENOMIC DNA]</scope>
    <source>
        <strain evidence="12">yFS275 / FY16936</strain>
    </source>
</reference>
<dbReference type="VEuPathDB" id="FungiDB:SJAG_00471"/>
<dbReference type="GO" id="GO:0031080">
    <property type="term" value="C:nuclear pore outer ring"/>
    <property type="evidence" value="ECO:0000318"/>
    <property type="project" value="GO_Central"/>
</dbReference>
<dbReference type="GO" id="GO:0140602">
    <property type="term" value="C:nucleolar peripheral inclusion body"/>
    <property type="evidence" value="ECO:0007669"/>
    <property type="project" value="EnsemblFungi"/>
</dbReference>
<comment type="function">
    <text evidence="9">Functions as a component of the nuclear pore complex (NPC).</text>
</comment>
<dbReference type="PANTHER" id="PTHR13373">
    <property type="entry name" value="FROUNT PROTEIN-RELATED"/>
    <property type="match status" value="1"/>
</dbReference>
<keyword evidence="7 9" id="KW-0906">Nuclear pore complex</keyword>
<dbReference type="GO" id="GO:0000792">
    <property type="term" value="C:heterochromatin"/>
    <property type="evidence" value="ECO:0007669"/>
    <property type="project" value="EnsemblFungi"/>
</dbReference>
<comment type="similarity">
    <text evidence="2 9">Belongs to the nucleoporin Nup85 family.</text>
</comment>
<evidence type="ECO:0000256" key="4">
    <source>
        <dbReference type="ARBA" id="ARBA00022816"/>
    </source>
</evidence>
<dbReference type="InterPro" id="IPR011502">
    <property type="entry name" value="Nucleoporin_Nup85"/>
</dbReference>
<dbReference type="GO" id="GO:0045893">
    <property type="term" value="P:positive regulation of DNA-templated transcription"/>
    <property type="evidence" value="ECO:0000318"/>
    <property type="project" value="GO_Central"/>
</dbReference>
<evidence type="ECO:0000256" key="7">
    <source>
        <dbReference type="ARBA" id="ARBA00023132"/>
    </source>
</evidence>
<name>B6JVQ6_SCHJY</name>
<comment type="subcellular location">
    <subcellularLocation>
        <location evidence="1 9">Nucleus</location>
        <location evidence="1 9">Nuclear pore complex</location>
    </subcellularLocation>
</comment>
<dbReference type="EMBL" id="KE651166">
    <property type="protein sequence ID" value="EEB05457.1"/>
    <property type="molecule type" value="Genomic_DNA"/>
</dbReference>
<keyword evidence="4 9" id="KW-0509">mRNA transport</keyword>